<reference evidence="1 2" key="1">
    <citation type="submission" date="2018-03" db="EMBL/GenBank/DDBJ databases">
        <title>Adhaeribacter sp. HMF7605 Genome sequencing and assembly.</title>
        <authorList>
            <person name="Kang H."/>
            <person name="Kang J."/>
            <person name="Cha I."/>
            <person name="Kim H."/>
            <person name="Joh K."/>
        </authorList>
    </citation>
    <scope>NUCLEOTIDE SEQUENCE [LARGE SCALE GENOMIC DNA]</scope>
    <source>
        <strain evidence="1 2">HMF7605</strain>
    </source>
</reference>
<name>A0A2T2Y9K8_9BACT</name>
<accession>A0A2T2Y9K8</accession>
<keyword evidence="2" id="KW-1185">Reference proteome</keyword>
<evidence type="ECO:0000313" key="1">
    <source>
        <dbReference type="EMBL" id="PSR52176.1"/>
    </source>
</evidence>
<comment type="caution">
    <text evidence="1">The sequence shown here is derived from an EMBL/GenBank/DDBJ whole genome shotgun (WGS) entry which is preliminary data.</text>
</comment>
<dbReference type="EMBL" id="PYFT01000001">
    <property type="protein sequence ID" value="PSR52176.1"/>
    <property type="molecule type" value="Genomic_DNA"/>
</dbReference>
<proteinExistence type="predicted"/>
<evidence type="ECO:0008006" key="3">
    <source>
        <dbReference type="Google" id="ProtNLM"/>
    </source>
</evidence>
<dbReference type="Proteomes" id="UP000240357">
    <property type="component" value="Unassembled WGS sequence"/>
</dbReference>
<dbReference type="Pfam" id="PF19459">
    <property type="entry name" value="DUF5996"/>
    <property type="match status" value="1"/>
</dbReference>
<dbReference type="InterPro" id="IPR046038">
    <property type="entry name" value="DUF5996"/>
</dbReference>
<dbReference type="AlphaFoldDB" id="A0A2T2Y9K8"/>
<evidence type="ECO:0000313" key="2">
    <source>
        <dbReference type="Proteomes" id="UP000240357"/>
    </source>
</evidence>
<dbReference type="RefSeq" id="WP_106925545.1">
    <property type="nucleotide sequence ID" value="NZ_PYFT01000001.1"/>
</dbReference>
<sequence length="305" mass="34808">MMKSNWPELSYANTKETYQTLLLYTQIVGKIKLAQLPWLNHAWHVTLFVTPTGLTTALIPSEKQSFQIDFDLQNHNLKIITQSGERRQFSLKNLSVADFYQKTFSNLSELTINIKIYPVPNELEEVIPFYQDTVHATYQAEEVERLHAVLLHAHRLLTNFRADFRGKCSPVHFFWGGFDLAVSRFSGRPAPKHPGGVPHLPDWVAQEAYSHEVSSCGFWPGNDSFPEAAFYSYTYPEPEGFGKATILPSTAYYHQTLREFILPYEAVQQAEDPDQAVLSFLRSTYAAAADLANWDRATLEVRINS</sequence>
<dbReference type="OrthoDB" id="9800945at2"/>
<protein>
    <recommendedName>
        <fullName evidence="3">Ava_C0101 and related proteins</fullName>
    </recommendedName>
</protein>
<organism evidence="1 2">
    <name type="scientific">Adhaeribacter arboris</name>
    <dbReference type="NCBI Taxonomy" id="2072846"/>
    <lineage>
        <taxon>Bacteria</taxon>
        <taxon>Pseudomonadati</taxon>
        <taxon>Bacteroidota</taxon>
        <taxon>Cytophagia</taxon>
        <taxon>Cytophagales</taxon>
        <taxon>Hymenobacteraceae</taxon>
        <taxon>Adhaeribacter</taxon>
    </lineage>
</organism>
<gene>
    <name evidence="1" type="ORF">AHMF7605_00900</name>
</gene>